<dbReference type="AlphaFoldDB" id="A0ABD4SVB3"/>
<name>A0ABD4SVB3_9NEIS</name>
<comment type="caution">
    <text evidence="1">The sequence shown here is derived from an EMBL/GenBank/DDBJ whole genome shotgun (WGS) entry which is preliminary data.</text>
</comment>
<proteinExistence type="predicted"/>
<protein>
    <submittedName>
        <fullName evidence="1">Uncharacterized protein</fullName>
    </submittedName>
</protein>
<dbReference type="NCBIfam" id="NF041471">
    <property type="entry name" value="phage_reg_YmfL"/>
    <property type="match status" value="1"/>
</dbReference>
<accession>A0ABD4SVB3</accession>
<dbReference type="Proteomes" id="UP001200247">
    <property type="component" value="Unassembled WGS sequence"/>
</dbReference>
<dbReference type="EMBL" id="JAJAXM010000035">
    <property type="protein sequence ID" value="MCG9027063.1"/>
    <property type="molecule type" value="Genomic_DNA"/>
</dbReference>
<dbReference type="InterPro" id="IPR009679">
    <property type="entry name" value="Phage_186_CII-like"/>
</dbReference>
<evidence type="ECO:0000313" key="1">
    <source>
        <dbReference type="EMBL" id="MCG9027063.1"/>
    </source>
</evidence>
<evidence type="ECO:0000313" key="2">
    <source>
        <dbReference type="Proteomes" id="UP001200247"/>
    </source>
</evidence>
<gene>
    <name evidence="1" type="ORF">LH440_14345</name>
</gene>
<sequence length="150" mass="16831">MDILRESYKRMCCSVNGGWAAMAAALGLTKNALENRVYERTGQSVDVDLAMNMQATSGTTLFAEAVARESGGVFVSLPPVEVVDNEEIQLLYMQAVEEIGNLAHCWRKVTADNVVTPAERRELEDIQRRLVQKTQQMNTLTFRLFCEEAR</sequence>
<dbReference type="Pfam" id="PF06892">
    <property type="entry name" value="Phage_CP76"/>
    <property type="match status" value="1"/>
</dbReference>
<dbReference type="RefSeq" id="WP_239877195.1">
    <property type="nucleotide sequence ID" value="NZ_JAJAWR010000036.1"/>
</dbReference>
<reference evidence="1 2" key="1">
    <citation type="submission" date="2021-10" db="EMBL/GenBank/DDBJ databases">
        <title>Whole-genome sequencing analysis of Laribacter hongkongensis: virulence gene profiles, carbohydrate-active enzyme prediction, and antimicrobial resistance characterization.</title>
        <authorList>
            <person name="Yuan P."/>
            <person name="Zhan Y."/>
            <person name="Chen D."/>
        </authorList>
    </citation>
    <scope>NUCLEOTIDE SEQUENCE [LARGE SCALE GENOMIC DNA]</scope>
    <source>
        <strain evidence="1 2">W67</strain>
    </source>
</reference>
<dbReference type="InterPro" id="IPR048188">
    <property type="entry name" value="YmfL-like"/>
</dbReference>
<organism evidence="1 2">
    <name type="scientific">Laribacter hongkongensis</name>
    <dbReference type="NCBI Taxonomy" id="168471"/>
    <lineage>
        <taxon>Bacteria</taxon>
        <taxon>Pseudomonadati</taxon>
        <taxon>Pseudomonadota</taxon>
        <taxon>Betaproteobacteria</taxon>
        <taxon>Neisseriales</taxon>
        <taxon>Aquaspirillaceae</taxon>
        <taxon>Laribacter</taxon>
    </lineage>
</organism>